<dbReference type="AlphaFoldDB" id="A0A167TBV7"/>
<accession>A0A167TBV7</accession>
<evidence type="ECO:0000313" key="4">
    <source>
        <dbReference type="EMBL" id="OAA60435.1"/>
    </source>
</evidence>
<reference evidence="4 5" key="1">
    <citation type="journal article" date="2016" name="Genome Biol. Evol.">
        <title>Divergent and convergent evolution of fungal pathogenicity.</title>
        <authorList>
            <person name="Shang Y."/>
            <person name="Xiao G."/>
            <person name="Zheng P."/>
            <person name="Cen K."/>
            <person name="Zhan S."/>
            <person name="Wang C."/>
        </authorList>
    </citation>
    <scope>NUCLEOTIDE SEQUENCE [LARGE SCALE GENOMIC DNA]</scope>
    <source>
        <strain evidence="4 5">RCEF 264</strain>
    </source>
</reference>
<dbReference type="OrthoDB" id="5239590at2759"/>
<proteinExistence type="predicted"/>
<feature type="region of interest" description="Disordered" evidence="1">
    <location>
        <begin position="415"/>
        <end position="462"/>
    </location>
</feature>
<feature type="transmembrane region" description="Helical" evidence="2">
    <location>
        <begin position="221"/>
        <end position="243"/>
    </location>
</feature>
<dbReference type="Proteomes" id="UP000076874">
    <property type="component" value="Unassembled WGS sequence"/>
</dbReference>
<comment type="caution">
    <text evidence="4">The sequence shown here is derived from an EMBL/GenBank/DDBJ whole genome shotgun (WGS) entry which is preliminary data.</text>
</comment>
<feature type="region of interest" description="Disordered" evidence="1">
    <location>
        <begin position="260"/>
        <end position="322"/>
    </location>
</feature>
<protein>
    <recommendedName>
        <fullName evidence="6">Lpxtg-domain-containing protein</fullName>
    </recommendedName>
</protein>
<evidence type="ECO:0008006" key="6">
    <source>
        <dbReference type="Google" id="ProtNLM"/>
    </source>
</evidence>
<evidence type="ECO:0000256" key="1">
    <source>
        <dbReference type="SAM" id="MobiDB-lite"/>
    </source>
</evidence>
<feature type="chain" id="PRO_5007892536" description="Lpxtg-domain-containing protein" evidence="3">
    <location>
        <begin position="21"/>
        <end position="462"/>
    </location>
</feature>
<keyword evidence="3" id="KW-0732">Signal</keyword>
<keyword evidence="2" id="KW-0472">Membrane</keyword>
<evidence type="ECO:0000313" key="5">
    <source>
        <dbReference type="Proteomes" id="UP000076874"/>
    </source>
</evidence>
<keyword evidence="2" id="KW-0812">Transmembrane</keyword>
<dbReference type="STRING" id="1081102.A0A167TBV7"/>
<feature type="region of interest" description="Disordered" evidence="1">
    <location>
        <begin position="336"/>
        <end position="361"/>
    </location>
</feature>
<organism evidence="4 5">
    <name type="scientific">Niveomyces insectorum RCEF 264</name>
    <dbReference type="NCBI Taxonomy" id="1081102"/>
    <lineage>
        <taxon>Eukaryota</taxon>
        <taxon>Fungi</taxon>
        <taxon>Dikarya</taxon>
        <taxon>Ascomycota</taxon>
        <taxon>Pezizomycotina</taxon>
        <taxon>Sordariomycetes</taxon>
        <taxon>Hypocreomycetidae</taxon>
        <taxon>Hypocreales</taxon>
        <taxon>Cordycipitaceae</taxon>
        <taxon>Niveomyces</taxon>
    </lineage>
</organism>
<gene>
    <name evidence="4" type="ORF">SPI_05559</name>
</gene>
<keyword evidence="2" id="KW-1133">Transmembrane helix</keyword>
<feature type="signal peptide" evidence="3">
    <location>
        <begin position="1"/>
        <end position="20"/>
    </location>
</feature>
<keyword evidence="5" id="KW-1185">Reference proteome</keyword>
<evidence type="ECO:0000256" key="3">
    <source>
        <dbReference type="SAM" id="SignalP"/>
    </source>
</evidence>
<sequence length="462" mass="47688">MWPPKLAIPAAAVLAGAASALLVAPNSPCAQYCGNVLSSTTSADMTCNDADYAGSAAGTVFETCINCELTSNYASGNETDLQWLIYNVRYAVSYCLFGVPNNPHVLDTPCLTSTACLDLEPAFDFHNLSTHVGAYDFCQAWIGVQVPKCTACLLPGAFNFITNFITILDAACAQMPAPGATLSLQGSTPFSTVPLNVTTPSPTPLYTYTPDHAAIPLGGKVGIAIAGVVLLLSLAGCTIVCVGRRRRRAYLRRLATRGGGGGTGKGYGHSHPGWPSPPVGVNTHDLFDTPMSQRPLRGWDDPSPVSAGTGTDRGESSTSAGAGAFPRYFSPYSSQYNSPVSGDDAHLPSLRSKPSNGSLATTASDAYAPTAAAAAAASSSSSQSKRRQPAGEAYELRAIDGDGYAVARTAVRSTPVLQHPGYGRGQSAGGQSAGGHPGPAHQPRPTPFGGLTEDDAKHGHAV</sequence>
<feature type="compositionally biased region" description="Gly residues" evidence="1">
    <location>
        <begin position="422"/>
        <end position="437"/>
    </location>
</feature>
<name>A0A167TBV7_9HYPO</name>
<dbReference type="EMBL" id="AZHD01000009">
    <property type="protein sequence ID" value="OAA60435.1"/>
    <property type="molecule type" value="Genomic_DNA"/>
</dbReference>
<evidence type="ECO:0000256" key="2">
    <source>
        <dbReference type="SAM" id="Phobius"/>
    </source>
</evidence>